<keyword evidence="1" id="KW-0479">Metal-binding</keyword>
<gene>
    <name evidence="8" type="ORF">BcabD6B2_25220</name>
</gene>
<keyword evidence="9" id="KW-1185">Reference proteome</keyword>
<feature type="compositionally biased region" description="Polar residues" evidence="6">
    <location>
        <begin position="400"/>
        <end position="420"/>
    </location>
</feature>
<comment type="caution">
    <text evidence="8">The sequence shown here is derived from an EMBL/GenBank/DDBJ whole genome shotgun (WGS) entry which is preliminary data.</text>
</comment>
<dbReference type="GO" id="GO:0000122">
    <property type="term" value="P:negative regulation of transcription by RNA polymerase II"/>
    <property type="evidence" value="ECO:0007669"/>
    <property type="project" value="TreeGrafter"/>
</dbReference>
<feature type="region of interest" description="Disordered" evidence="6">
    <location>
        <begin position="384"/>
        <end position="503"/>
    </location>
</feature>
<evidence type="ECO:0000256" key="1">
    <source>
        <dbReference type="ARBA" id="ARBA00022723"/>
    </source>
</evidence>
<dbReference type="Gene3D" id="1.10.10.60">
    <property type="entry name" value="Homeodomain-like"/>
    <property type="match status" value="1"/>
</dbReference>
<feature type="compositionally biased region" description="Low complexity" evidence="6">
    <location>
        <begin position="453"/>
        <end position="467"/>
    </location>
</feature>
<proteinExistence type="predicted"/>
<evidence type="ECO:0000313" key="9">
    <source>
        <dbReference type="Proteomes" id="UP001497744"/>
    </source>
</evidence>
<feature type="compositionally biased region" description="Polar residues" evidence="6">
    <location>
        <begin position="428"/>
        <end position="437"/>
    </location>
</feature>
<dbReference type="EMBL" id="BPLF01000002">
    <property type="protein sequence ID" value="GIX63087.1"/>
    <property type="molecule type" value="Genomic_DNA"/>
</dbReference>
<dbReference type="AlphaFoldDB" id="A0AAV4LTZ1"/>
<dbReference type="FunFam" id="1.10.10.60:FF:000012">
    <property type="entry name" value="Metastasis-associated 1 family, member 3"/>
    <property type="match status" value="1"/>
</dbReference>
<evidence type="ECO:0000256" key="5">
    <source>
        <dbReference type="ARBA" id="ARBA00023242"/>
    </source>
</evidence>
<dbReference type="InterPro" id="IPR009057">
    <property type="entry name" value="Homeodomain-like_sf"/>
</dbReference>
<dbReference type="GO" id="GO:0042826">
    <property type="term" value="F:histone deacetylase binding"/>
    <property type="evidence" value="ECO:0007669"/>
    <property type="project" value="TreeGrafter"/>
</dbReference>
<dbReference type="RefSeq" id="XP_067715156.1">
    <property type="nucleotide sequence ID" value="XM_067859055.1"/>
</dbReference>
<feature type="compositionally biased region" description="Basic and acidic residues" evidence="6">
    <location>
        <begin position="386"/>
        <end position="399"/>
    </location>
</feature>
<dbReference type="InterPro" id="IPR017884">
    <property type="entry name" value="SANT_dom"/>
</dbReference>
<evidence type="ECO:0000313" key="8">
    <source>
        <dbReference type="EMBL" id="GIX63087.1"/>
    </source>
</evidence>
<evidence type="ECO:0000256" key="2">
    <source>
        <dbReference type="ARBA" id="ARBA00022771"/>
    </source>
</evidence>
<keyword evidence="3" id="KW-0862">Zinc</keyword>
<protein>
    <submittedName>
        <fullName evidence="8">Myb-like DNA-binding domain protein, putative</fullName>
    </submittedName>
</protein>
<feature type="region of interest" description="Disordered" evidence="6">
    <location>
        <begin position="299"/>
        <end position="326"/>
    </location>
</feature>
<dbReference type="SUPFAM" id="SSF46689">
    <property type="entry name" value="Homeodomain-like"/>
    <property type="match status" value="1"/>
</dbReference>
<dbReference type="GO" id="GO:0003714">
    <property type="term" value="F:transcription corepressor activity"/>
    <property type="evidence" value="ECO:0007669"/>
    <property type="project" value="TreeGrafter"/>
</dbReference>
<evidence type="ECO:0000256" key="3">
    <source>
        <dbReference type="ARBA" id="ARBA00022833"/>
    </source>
</evidence>
<dbReference type="GO" id="GO:0003677">
    <property type="term" value="F:DNA binding"/>
    <property type="evidence" value="ECO:0007669"/>
    <property type="project" value="UniProtKB-KW"/>
</dbReference>
<dbReference type="PANTHER" id="PTHR10865">
    <property type="entry name" value="METASTASIS-ASSOCIATED PROTEIN AND MESODERM INDUCTION EARLY RESPONSE PROTEIN"/>
    <property type="match status" value="1"/>
</dbReference>
<evidence type="ECO:0000256" key="4">
    <source>
        <dbReference type="ARBA" id="ARBA00023125"/>
    </source>
</evidence>
<dbReference type="Proteomes" id="UP001497744">
    <property type="component" value="Unassembled WGS sequence"/>
</dbReference>
<keyword evidence="4 8" id="KW-0238">DNA-binding</keyword>
<evidence type="ECO:0000256" key="6">
    <source>
        <dbReference type="SAM" id="MobiDB-lite"/>
    </source>
</evidence>
<accession>A0AAV4LTZ1</accession>
<feature type="compositionally biased region" description="Polar residues" evidence="6">
    <location>
        <begin position="475"/>
        <end position="494"/>
    </location>
</feature>
<dbReference type="PROSITE" id="PS51293">
    <property type="entry name" value="SANT"/>
    <property type="match status" value="1"/>
</dbReference>
<feature type="domain" description="SANT" evidence="7">
    <location>
        <begin position="638"/>
        <end position="689"/>
    </location>
</feature>
<reference evidence="8 9" key="1">
    <citation type="submission" date="2021-06" db="EMBL/GenBank/DDBJ databases">
        <title>Genome sequence of Babesia caballi.</title>
        <authorList>
            <person name="Yamagishi J."/>
            <person name="Kidaka T."/>
            <person name="Ochi A."/>
        </authorList>
    </citation>
    <scope>NUCLEOTIDE SEQUENCE [LARGE SCALE GENOMIC DNA]</scope>
    <source>
        <strain evidence="8">USDA-D6B2</strain>
    </source>
</reference>
<dbReference type="SMART" id="SM00717">
    <property type="entry name" value="SANT"/>
    <property type="match status" value="1"/>
</dbReference>
<keyword evidence="5" id="KW-0539">Nucleus</keyword>
<keyword evidence="2" id="KW-0863">Zinc-finger</keyword>
<feature type="compositionally biased region" description="Basic residues" evidence="6">
    <location>
        <begin position="438"/>
        <end position="450"/>
    </location>
</feature>
<evidence type="ECO:0000259" key="7">
    <source>
        <dbReference type="PROSITE" id="PS51293"/>
    </source>
</evidence>
<dbReference type="GO" id="GO:0005654">
    <property type="term" value="C:nucleoplasm"/>
    <property type="evidence" value="ECO:0007669"/>
    <property type="project" value="TreeGrafter"/>
</dbReference>
<dbReference type="PANTHER" id="PTHR10865:SF28">
    <property type="entry name" value="ELM2 DOMAIN-CONTAINING PROTEIN"/>
    <property type="match status" value="1"/>
</dbReference>
<sequence>MAHNHEYQATRRPRRLRDPYLSLTQSTAPVHTPSNTRYQRVGNAVYNAPEIAYREGVRREYGTRYKHHDSEDSYARHYDRTYLYARRGVYSHEYGEYNMRPKPANPPAKVARDHSYTTGRVHSAPRRTETSTNGIYRSSNINTRSTRRSVSRWDDAPAVLPPLPPEPTGKMQLRYSFKRQADSARLTPKIEEPVSQAVVTPPPERLERSRPFSPRIAKRRAAALQSSGEAAFVDPVVEDIAAIASEISDVNIEMYSSPEDATVKVEAAVQTPAPDQSAVQPKVDTAPEDLVSDTSATVKRKRGRPKLVRDATSQASPVRKKEKVKRAKVGVSAAGYAEGAVDTPTPKRTSARIRSNNSVVSYSISTRLADDTYEEQLKKAIAMSIKDAEDNPRSSDKTRNQPGDTSVDSNTKTKESSVTSYDDDMNDTDYTPVTPTKTAKRLASKSRNKPAGKTLTPTLTSKTSSRSRLTRRAQEPTTGPMSTESQINESQQPQPAEAEATSEKVAVVNDGPGSAKMLFFEEYLEMSERMYCGQPLCIRQVPDPAGKLIQDADANGESSDEEVPIKVEIDSPGYRSVLEHNREGAKAVCNTSHAPKVTADNMTGKGGEDELFEFQCSNLDLRFRVSFAMLTSGLRQSQMIDLWGPKEIVLFELGMFKHGKEFYEIQRNIPTKTVQEIVDMYYFWKKTNRYKLWKANRMY</sequence>
<dbReference type="InterPro" id="IPR001005">
    <property type="entry name" value="SANT/Myb"/>
</dbReference>
<dbReference type="InterPro" id="IPR040138">
    <property type="entry name" value="MIER/MTA"/>
</dbReference>
<name>A0AAV4LTZ1_BABCB</name>
<feature type="region of interest" description="Disordered" evidence="6">
    <location>
        <begin position="98"/>
        <end position="170"/>
    </location>
</feature>
<dbReference type="GO" id="GO:0008270">
    <property type="term" value="F:zinc ion binding"/>
    <property type="evidence" value="ECO:0007669"/>
    <property type="project" value="UniProtKB-KW"/>
</dbReference>
<organism evidence="8 9">
    <name type="scientific">Babesia caballi</name>
    <dbReference type="NCBI Taxonomy" id="5871"/>
    <lineage>
        <taxon>Eukaryota</taxon>
        <taxon>Sar</taxon>
        <taxon>Alveolata</taxon>
        <taxon>Apicomplexa</taxon>
        <taxon>Aconoidasida</taxon>
        <taxon>Piroplasmida</taxon>
        <taxon>Babesiidae</taxon>
        <taxon>Babesia</taxon>
    </lineage>
</organism>
<dbReference type="GeneID" id="94194568"/>